<accession>A0ABP9NIR5</accession>
<evidence type="ECO:0000259" key="5">
    <source>
        <dbReference type="PROSITE" id="PS50893"/>
    </source>
</evidence>
<dbReference type="PROSITE" id="PS50893">
    <property type="entry name" value="ABC_TRANSPORTER_2"/>
    <property type="match status" value="1"/>
</dbReference>
<feature type="domain" description="ABC transporter" evidence="5">
    <location>
        <begin position="23"/>
        <end position="251"/>
    </location>
</feature>
<keyword evidence="1" id="KW-0813">Transport</keyword>
<dbReference type="PROSITE" id="PS00211">
    <property type="entry name" value="ABC_TRANSPORTER_1"/>
    <property type="match status" value="1"/>
</dbReference>
<dbReference type="GO" id="GO:0005524">
    <property type="term" value="F:ATP binding"/>
    <property type="evidence" value="ECO:0007669"/>
    <property type="project" value="UniProtKB-KW"/>
</dbReference>
<dbReference type="EMBL" id="BAABJO010000008">
    <property type="protein sequence ID" value="GAA5119794.1"/>
    <property type="molecule type" value="Genomic_DNA"/>
</dbReference>
<dbReference type="InterPro" id="IPR017871">
    <property type="entry name" value="ABC_transporter-like_CS"/>
</dbReference>
<dbReference type="InterPro" id="IPR027417">
    <property type="entry name" value="P-loop_NTPase"/>
</dbReference>
<dbReference type="SMART" id="SM00382">
    <property type="entry name" value="AAA"/>
    <property type="match status" value="1"/>
</dbReference>
<sequence>MPGTVPAPGPESAGDASPHGSKVRVENVAVRLGGNQILDGISLEVAPHEFVCIIGTSGGGKTTLLRSVAGLLPLSGGSVHLDGEPVVAPTPRIAMVFQHFGLFPWKTVRTNVEYGLRVQGRVADDTGERVDRLLRIMNLAHCADHYPHQLSGGMKQRVGIARALAVEPELLLLDEPFSAVDAITRELLQNEVLELWERSADTTGMLITHDIDEAILMADRVVVIAGPPGRIALEVPVDIPRPRSARSVRTHPGYPQLRDTLWNALQTGETP</sequence>
<dbReference type="Pfam" id="PF00005">
    <property type="entry name" value="ABC_tran"/>
    <property type="match status" value="1"/>
</dbReference>
<evidence type="ECO:0000256" key="2">
    <source>
        <dbReference type="ARBA" id="ARBA00022741"/>
    </source>
</evidence>
<name>A0ABP9NIR5_9PSEU</name>
<keyword evidence="3 6" id="KW-0067">ATP-binding</keyword>
<dbReference type="Proteomes" id="UP001500804">
    <property type="component" value="Unassembled WGS sequence"/>
</dbReference>
<dbReference type="Gene3D" id="3.40.50.300">
    <property type="entry name" value="P-loop containing nucleotide triphosphate hydrolases"/>
    <property type="match status" value="1"/>
</dbReference>
<comment type="caution">
    <text evidence="6">The sequence shown here is derived from an EMBL/GenBank/DDBJ whole genome shotgun (WGS) entry which is preliminary data.</text>
</comment>
<evidence type="ECO:0000313" key="7">
    <source>
        <dbReference type="Proteomes" id="UP001500804"/>
    </source>
</evidence>
<organism evidence="6 7">
    <name type="scientific">Pseudonocardia adelaidensis</name>
    <dbReference type="NCBI Taxonomy" id="648754"/>
    <lineage>
        <taxon>Bacteria</taxon>
        <taxon>Bacillati</taxon>
        <taxon>Actinomycetota</taxon>
        <taxon>Actinomycetes</taxon>
        <taxon>Pseudonocardiales</taxon>
        <taxon>Pseudonocardiaceae</taxon>
        <taxon>Pseudonocardia</taxon>
    </lineage>
</organism>
<dbReference type="PANTHER" id="PTHR42788">
    <property type="entry name" value="TAURINE IMPORT ATP-BINDING PROTEIN-RELATED"/>
    <property type="match status" value="1"/>
</dbReference>
<gene>
    <name evidence="6" type="ORF">GCM10023320_26160</name>
</gene>
<dbReference type="RefSeq" id="WP_345605237.1">
    <property type="nucleotide sequence ID" value="NZ_BAABJO010000008.1"/>
</dbReference>
<dbReference type="InterPro" id="IPR003439">
    <property type="entry name" value="ABC_transporter-like_ATP-bd"/>
</dbReference>
<feature type="region of interest" description="Disordered" evidence="4">
    <location>
        <begin position="1"/>
        <end position="21"/>
    </location>
</feature>
<evidence type="ECO:0000256" key="3">
    <source>
        <dbReference type="ARBA" id="ARBA00022840"/>
    </source>
</evidence>
<dbReference type="InterPro" id="IPR050166">
    <property type="entry name" value="ABC_transporter_ATP-bind"/>
</dbReference>
<evidence type="ECO:0000256" key="1">
    <source>
        <dbReference type="ARBA" id="ARBA00022448"/>
    </source>
</evidence>
<reference evidence="7" key="1">
    <citation type="journal article" date="2019" name="Int. J. Syst. Evol. Microbiol.">
        <title>The Global Catalogue of Microorganisms (GCM) 10K type strain sequencing project: providing services to taxonomists for standard genome sequencing and annotation.</title>
        <authorList>
            <consortium name="The Broad Institute Genomics Platform"/>
            <consortium name="The Broad Institute Genome Sequencing Center for Infectious Disease"/>
            <person name="Wu L."/>
            <person name="Ma J."/>
        </authorList>
    </citation>
    <scope>NUCLEOTIDE SEQUENCE [LARGE SCALE GENOMIC DNA]</scope>
    <source>
        <strain evidence="7">JCM 18302</strain>
    </source>
</reference>
<evidence type="ECO:0000256" key="4">
    <source>
        <dbReference type="SAM" id="MobiDB-lite"/>
    </source>
</evidence>
<protein>
    <submittedName>
        <fullName evidence="6">ABC transporter ATP-binding protein</fullName>
    </submittedName>
</protein>
<proteinExistence type="predicted"/>
<dbReference type="SUPFAM" id="SSF52540">
    <property type="entry name" value="P-loop containing nucleoside triphosphate hydrolases"/>
    <property type="match status" value="1"/>
</dbReference>
<dbReference type="InterPro" id="IPR003593">
    <property type="entry name" value="AAA+_ATPase"/>
</dbReference>
<dbReference type="PANTHER" id="PTHR42788:SF13">
    <property type="entry name" value="ALIPHATIC SULFONATES IMPORT ATP-BINDING PROTEIN SSUB"/>
    <property type="match status" value="1"/>
</dbReference>
<keyword evidence="7" id="KW-1185">Reference proteome</keyword>
<dbReference type="CDD" id="cd03293">
    <property type="entry name" value="ABC_NrtD_SsuB_transporters"/>
    <property type="match status" value="1"/>
</dbReference>
<evidence type="ECO:0000313" key="6">
    <source>
        <dbReference type="EMBL" id="GAA5119794.1"/>
    </source>
</evidence>
<keyword evidence="2" id="KW-0547">Nucleotide-binding</keyword>